<proteinExistence type="predicted"/>
<protein>
    <submittedName>
        <fullName evidence="1">Uncharacterized protein</fullName>
    </submittedName>
</protein>
<sequence length="290" mass="32308">MEEGKRYSISASLFIFLLSTSVSETVSEPAEGVACKHFVLVHGSCHGAWSWYKVITPLKSWGHKVSALDLGGSGINPLQPMQMQSISEYFGPLSEFMGSLPKNERVVLVGHSLGGFAISHAMENFPHKIAVAVFLTALMSGPTLNVTILSQESLKRAGPLLDSRYTYDEGPNNRPTTFVFGPKYLASNVYQHSPLEDLNLATTLIRPLRLFGEEDMAKVLTLTHTKYGSVNRVFIISEKDRVIDKDVQRWMIKRNMPNRVVKISGSDHMVMMSKPLDLCLHLQHIATQYS</sequence>
<comment type="caution">
    <text evidence="1">The sequence shown here is derived from an EMBL/GenBank/DDBJ whole genome shotgun (WGS) entry which is preliminary data.</text>
</comment>
<name>A0ACB9KEM3_BAUVA</name>
<gene>
    <name evidence="1" type="ORF">L6164_035637</name>
</gene>
<organism evidence="1 2">
    <name type="scientific">Bauhinia variegata</name>
    <name type="common">Purple orchid tree</name>
    <name type="synonym">Phanera variegata</name>
    <dbReference type="NCBI Taxonomy" id="167791"/>
    <lineage>
        <taxon>Eukaryota</taxon>
        <taxon>Viridiplantae</taxon>
        <taxon>Streptophyta</taxon>
        <taxon>Embryophyta</taxon>
        <taxon>Tracheophyta</taxon>
        <taxon>Spermatophyta</taxon>
        <taxon>Magnoliopsida</taxon>
        <taxon>eudicotyledons</taxon>
        <taxon>Gunneridae</taxon>
        <taxon>Pentapetalae</taxon>
        <taxon>rosids</taxon>
        <taxon>fabids</taxon>
        <taxon>Fabales</taxon>
        <taxon>Fabaceae</taxon>
        <taxon>Cercidoideae</taxon>
        <taxon>Cercideae</taxon>
        <taxon>Bauhiniinae</taxon>
        <taxon>Bauhinia</taxon>
    </lineage>
</organism>
<accession>A0ACB9KEM3</accession>
<reference evidence="1 2" key="1">
    <citation type="journal article" date="2022" name="DNA Res.">
        <title>Chromosomal-level genome assembly of the orchid tree Bauhinia variegata (Leguminosae; Cercidoideae) supports the allotetraploid origin hypothesis of Bauhinia.</title>
        <authorList>
            <person name="Zhong Y."/>
            <person name="Chen Y."/>
            <person name="Zheng D."/>
            <person name="Pang J."/>
            <person name="Liu Y."/>
            <person name="Luo S."/>
            <person name="Meng S."/>
            <person name="Qian L."/>
            <person name="Wei D."/>
            <person name="Dai S."/>
            <person name="Zhou R."/>
        </authorList>
    </citation>
    <scope>NUCLEOTIDE SEQUENCE [LARGE SCALE GENOMIC DNA]</scope>
    <source>
        <strain evidence="1">BV-YZ2020</strain>
    </source>
</reference>
<keyword evidence="2" id="KW-1185">Reference proteome</keyword>
<dbReference type="EMBL" id="CM039439">
    <property type="protein sequence ID" value="KAI4295611.1"/>
    <property type="molecule type" value="Genomic_DNA"/>
</dbReference>
<evidence type="ECO:0000313" key="1">
    <source>
        <dbReference type="EMBL" id="KAI4295611.1"/>
    </source>
</evidence>
<dbReference type="Proteomes" id="UP000828941">
    <property type="component" value="Chromosome 14"/>
</dbReference>
<evidence type="ECO:0000313" key="2">
    <source>
        <dbReference type="Proteomes" id="UP000828941"/>
    </source>
</evidence>